<name>A0ABN3BJZ1_9MICC</name>
<dbReference type="Proteomes" id="UP001500432">
    <property type="component" value="Unassembled WGS sequence"/>
</dbReference>
<keyword evidence="2" id="KW-1185">Reference proteome</keyword>
<reference evidence="1 2" key="1">
    <citation type="journal article" date="2019" name="Int. J. Syst. Evol. Microbiol.">
        <title>The Global Catalogue of Microorganisms (GCM) 10K type strain sequencing project: providing services to taxonomists for standard genome sequencing and annotation.</title>
        <authorList>
            <consortium name="The Broad Institute Genomics Platform"/>
            <consortium name="The Broad Institute Genome Sequencing Center for Infectious Disease"/>
            <person name="Wu L."/>
            <person name="Ma J."/>
        </authorList>
    </citation>
    <scope>NUCLEOTIDE SEQUENCE [LARGE SCALE GENOMIC DNA]</scope>
    <source>
        <strain evidence="1 2">JCM 16034</strain>
    </source>
</reference>
<dbReference type="EMBL" id="BAAAQW010000002">
    <property type="protein sequence ID" value="GAA2196820.1"/>
    <property type="molecule type" value="Genomic_DNA"/>
</dbReference>
<organism evidence="1 2">
    <name type="scientific">Sinomonas flava</name>
    <dbReference type="NCBI Taxonomy" id="496857"/>
    <lineage>
        <taxon>Bacteria</taxon>
        <taxon>Bacillati</taxon>
        <taxon>Actinomycetota</taxon>
        <taxon>Actinomycetes</taxon>
        <taxon>Micrococcales</taxon>
        <taxon>Micrococcaceae</taxon>
        <taxon>Sinomonas</taxon>
    </lineage>
</organism>
<evidence type="ECO:0000313" key="2">
    <source>
        <dbReference type="Proteomes" id="UP001500432"/>
    </source>
</evidence>
<evidence type="ECO:0000313" key="1">
    <source>
        <dbReference type="EMBL" id="GAA2196820.1"/>
    </source>
</evidence>
<gene>
    <name evidence="1" type="ORF">GCM10009849_03420</name>
</gene>
<comment type="caution">
    <text evidence="1">The sequence shown here is derived from an EMBL/GenBank/DDBJ whole genome shotgun (WGS) entry which is preliminary data.</text>
</comment>
<protein>
    <submittedName>
        <fullName evidence="1">Uncharacterized protein</fullName>
    </submittedName>
</protein>
<proteinExistence type="predicted"/>
<accession>A0ABN3BJZ1</accession>
<sequence>MHKSVPAASRGVRVLFYPGFTPADSAGGGLPASTVWARPPCARRDLAVRVSLG</sequence>